<dbReference type="STRING" id="1235591.CAK95_14900"/>
<dbReference type="InterPro" id="IPR015168">
    <property type="entry name" value="SsuA/THI5"/>
</dbReference>
<name>A0A1W6ZSG0_9HYPH</name>
<dbReference type="KEGG" id="psin:CAK95_14900"/>
<evidence type="ECO:0000256" key="3">
    <source>
        <dbReference type="ARBA" id="ARBA00022729"/>
    </source>
</evidence>
<comment type="subcellular location">
    <subcellularLocation>
        <location evidence="1">Periplasm</location>
    </subcellularLocation>
</comment>
<evidence type="ECO:0000313" key="5">
    <source>
        <dbReference type="Proteomes" id="UP000194137"/>
    </source>
</evidence>
<dbReference type="RefSeq" id="WP_086088616.1">
    <property type="nucleotide sequence ID" value="NZ_CP021112.1"/>
</dbReference>
<sequence>MRILSAAAFAATFAIVSVQPAVAQILIGGTPNAEQATAMVAEQEGIFKKHGIDGQFKIIPINPTIPAALLSNSIQIGVPTPTTFLQAVDNGIDLIIIAGGSVNNPKGTGIGIVARKDSGIKTAKDLVGKRVGAPGLNAVLHVMVRRWLMEQGVDPKSVNFIEAMFPVHGDLLKAGQIDAVVTADPFLTRIKQSSDGEEILNLVTTLPDDAPPVMYVTTREWAQKNPGAIKTFRAAIEEAAAFIEANPEKSREAIGNALKLPPAVVKTLTLPKVATKITPPQMAFWIDVMNKQKMLKTKLDPSDLILP</sequence>
<evidence type="ECO:0000256" key="1">
    <source>
        <dbReference type="ARBA" id="ARBA00004418"/>
    </source>
</evidence>
<dbReference type="AlphaFoldDB" id="A0A1W6ZSG0"/>
<keyword evidence="5" id="KW-1185">Reference proteome</keyword>
<dbReference type="GO" id="GO:0042597">
    <property type="term" value="C:periplasmic space"/>
    <property type="evidence" value="ECO:0007669"/>
    <property type="project" value="UniProtKB-SubCell"/>
</dbReference>
<comment type="similarity">
    <text evidence="2">Belongs to the bacterial solute-binding protein SsuA/TauA family.</text>
</comment>
<dbReference type="PANTHER" id="PTHR30024:SF47">
    <property type="entry name" value="TAURINE-BINDING PERIPLASMIC PROTEIN"/>
    <property type="match status" value="1"/>
</dbReference>
<dbReference type="EMBL" id="CP021112">
    <property type="protein sequence ID" value="ARQ00218.1"/>
    <property type="molecule type" value="Genomic_DNA"/>
</dbReference>
<evidence type="ECO:0000256" key="2">
    <source>
        <dbReference type="ARBA" id="ARBA00010742"/>
    </source>
</evidence>
<gene>
    <name evidence="4" type="ORF">CAK95_14900</name>
</gene>
<accession>A0A1W6ZSG0</accession>
<dbReference type="OrthoDB" id="7808807at2"/>
<protein>
    <submittedName>
        <fullName evidence="4">Uncharacterized protein</fullName>
    </submittedName>
</protein>
<dbReference type="Gene3D" id="3.40.190.10">
    <property type="entry name" value="Periplasmic binding protein-like II"/>
    <property type="match status" value="2"/>
</dbReference>
<organism evidence="4 5">
    <name type="scientific">Pseudorhodoplanes sinuspersici</name>
    <dbReference type="NCBI Taxonomy" id="1235591"/>
    <lineage>
        <taxon>Bacteria</taxon>
        <taxon>Pseudomonadati</taxon>
        <taxon>Pseudomonadota</taxon>
        <taxon>Alphaproteobacteria</taxon>
        <taxon>Hyphomicrobiales</taxon>
        <taxon>Pseudorhodoplanes</taxon>
    </lineage>
</organism>
<dbReference type="PANTHER" id="PTHR30024">
    <property type="entry name" value="ALIPHATIC SULFONATES-BINDING PROTEIN-RELATED"/>
    <property type="match status" value="1"/>
</dbReference>
<keyword evidence="3" id="KW-0732">Signal</keyword>
<dbReference type="Proteomes" id="UP000194137">
    <property type="component" value="Chromosome"/>
</dbReference>
<proteinExistence type="inferred from homology"/>
<reference evidence="4 5" key="1">
    <citation type="submission" date="2017-05" db="EMBL/GenBank/DDBJ databases">
        <title>Full genome sequence of Pseudorhodoplanes sinuspersici.</title>
        <authorList>
            <person name="Dastgheib S.M.M."/>
            <person name="Shavandi M."/>
            <person name="Tirandaz H."/>
        </authorList>
    </citation>
    <scope>NUCLEOTIDE SEQUENCE [LARGE SCALE GENOMIC DNA]</scope>
    <source>
        <strain evidence="4 5">RIPI110</strain>
    </source>
</reference>
<evidence type="ECO:0000313" key="4">
    <source>
        <dbReference type="EMBL" id="ARQ00218.1"/>
    </source>
</evidence>
<dbReference type="Pfam" id="PF09084">
    <property type="entry name" value="NMT1"/>
    <property type="match status" value="1"/>
</dbReference>
<dbReference type="SUPFAM" id="SSF53850">
    <property type="entry name" value="Periplasmic binding protein-like II"/>
    <property type="match status" value="1"/>
</dbReference>